<dbReference type="InterPro" id="IPR041739">
    <property type="entry name" value="G5K_ProB"/>
</dbReference>
<dbReference type="Pfam" id="PF01472">
    <property type="entry name" value="PUA"/>
    <property type="match status" value="1"/>
</dbReference>
<evidence type="ECO:0000256" key="4">
    <source>
        <dbReference type="ARBA" id="ARBA00022679"/>
    </source>
</evidence>
<reference evidence="9" key="1">
    <citation type="submission" date="2015-10" db="EMBL/GenBank/DDBJ databases">
        <authorList>
            <person name="Gilbert D.G."/>
        </authorList>
    </citation>
    <scope>NUCLEOTIDE SEQUENCE</scope>
</reference>
<dbReference type="AlphaFoldDB" id="A0A160TVS3"/>
<accession>A0A160TVS3</accession>
<dbReference type="SUPFAM" id="SSF88697">
    <property type="entry name" value="PUA domain-like"/>
    <property type="match status" value="1"/>
</dbReference>
<dbReference type="CDD" id="cd21157">
    <property type="entry name" value="PUA_G5K"/>
    <property type="match status" value="1"/>
</dbReference>
<organism evidence="9">
    <name type="scientific">hydrothermal vent metagenome</name>
    <dbReference type="NCBI Taxonomy" id="652676"/>
    <lineage>
        <taxon>unclassified sequences</taxon>
        <taxon>metagenomes</taxon>
        <taxon>ecological metagenomes</taxon>
    </lineage>
</organism>
<evidence type="ECO:0000259" key="8">
    <source>
        <dbReference type="SMART" id="SM00359"/>
    </source>
</evidence>
<keyword evidence="4 9" id="KW-0808">Transferase</keyword>
<dbReference type="InterPro" id="IPR001048">
    <property type="entry name" value="Asp/Glu/Uridylate_kinase"/>
</dbReference>
<dbReference type="InterPro" id="IPR011529">
    <property type="entry name" value="Glu_5kinase"/>
</dbReference>
<evidence type="ECO:0000256" key="7">
    <source>
        <dbReference type="ARBA" id="ARBA00022840"/>
    </source>
</evidence>
<evidence type="ECO:0000256" key="2">
    <source>
        <dbReference type="ARBA" id="ARBA00022605"/>
    </source>
</evidence>
<dbReference type="InterPro" id="IPR015947">
    <property type="entry name" value="PUA-like_sf"/>
</dbReference>
<evidence type="ECO:0000256" key="6">
    <source>
        <dbReference type="ARBA" id="ARBA00022777"/>
    </source>
</evidence>
<dbReference type="GO" id="GO:0008652">
    <property type="term" value="P:amino acid biosynthetic process"/>
    <property type="evidence" value="ECO:0007669"/>
    <property type="project" value="UniProtKB-KW"/>
</dbReference>
<keyword evidence="5" id="KW-0547">Nucleotide-binding</keyword>
<dbReference type="HAMAP" id="MF_00456">
    <property type="entry name" value="ProB"/>
    <property type="match status" value="1"/>
</dbReference>
<evidence type="ECO:0000313" key="9">
    <source>
        <dbReference type="EMBL" id="CUS54367.1"/>
    </source>
</evidence>
<dbReference type="PROSITE" id="PS00902">
    <property type="entry name" value="GLUTAMATE_5_KINASE"/>
    <property type="match status" value="1"/>
</dbReference>
<keyword evidence="3" id="KW-0641">Proline biosynthesis</keyword>
<sequence length="361" mass="38867">MVKIGSALLTDLTSGLDRRMITRLVGEVVELRERGVDVVLVSSGSIVEGMQRLGWQERPRELYKLQAAAAVGQMGLVETYQRAFSEYGVQAAQVLLTDADLTDRSRYLNARSALRTLLQLGTVPVVNENDSVVTQEIRFGDNDTLAALVANLIEAEYLLILTDQEGLYDRDPNSAERAQLIEEGVAGDPLLEQYAGPGSKLGRGGMLTKLQAAGKAARSGASTIILSGRHAGRLIEVLDGRVKGTLLKAESGRLTARKQWLAGRLRASGRLLLDSGAVKVLTQSGRSLLPVGVRGIEGVFERGELVDCVDETTGAVIARGLVNYSSVEAGQIIGQPSAKIEQILGYVDEPELIHRDNIVIQ</sequence>
<evidence type="ECO:0000256" key="5">
    <source>
        <dbReference type="ARBA" id="ARBA00022741"/>
    </source>
</evidence>
<evidence type="ECO:0000256" key="1">
    <source>
        <dbReference type="ARBA" id="ARBA00022490"/>
    </source>
</evidence>
<dbReference type="InterPro" id="IPR036393">
    <property type="entry name" value="AceGlu_kinase-like_sf"/>
</dbReference>
<proteinExistence type="inferred from homology"/>
<dbReference type="Gene3D" id="2.30.130.10">
    <property type="entry name" value="PUA domain"/>
    <property type="match status" value="1"/>
</dbReference>
<feature type="domain" description="PUA" evidence="8">
    <location>
        <begin position="269"/>
        <end position="353"/>
    </location>
</feature>
<evidence type="ECO:0000256" key="3">
    <source>
        <dbReference type="ARBA" id="ARBA00022650"/>
    </source>
</evidence>
<dbReference type="PROSITE" id="PS50890">
    <property type="entry name" value="PUA"/>
    <property type="match status" value="1"/>
</dbReference>
<dbReference type="EMBL" id="CZRL01000104">
    <property type="protein sequence ID" value="CUS54367.1"/>
    <property type="molecule type" value="Genomic_DNA"/>
</dbReference>
<dbReference type="PANTHER" id="PTHR43654:SF1">
    <property type="entry name" value="ISOPENTENYL PHOSPHATE KINASE"/>
    <property type="match status" value="1"/>
</dbReference>
<dbReference type="FunFam" id="3.40.1160.10:FF:000018">
    <property type="entry name" value="Glutamate 5-kinase"/>
    <property type="match status" value="1"/>
</dbReference>
<dbReference type="PRINTS" id="PR00474">
    <property type="entry name" value="GLU5KINASE"/>
</dbReference>
<name>A0A160TVS3_9ZZZZ</name>
<dbReference type="InterPro" id="IPR019797">
    <property type="entry name" value="Glutamate_5-kinase_CS"/>
</dbReference>
<dbReference type="Gene3D" id="3.40.1160.10">
    <property type="entry name" value="Acetylglutamate kinase-like"/>
    <property type="match status" value="1"/>
</dbReference>
<dbReference type="SMART" id="SM00359">
    <property type="entry name" value="PUA"/>
    <property type="match status" value="1"/>
</dbReference>
<dbReference type="FunFam" id="2.30.130.10:FF:000007">
    <property type="entry name" value="Glutamate 5-kinase"/>
    <property type="match status" value="1"/>
</dbReference>
<keyword evidence="1" id="KW-0963">Cytoplasm</keyword>
<dbReference type="InterPro" id="IPR005715">
    <property type="entry name" value="Glu_5kinase/COase_Synthase"/>
</dbReference>
<dbReference type="InterPro" id="IPR001057">
    <property type="entry name" value="Glu/AcGlu_kinase"/>
</dbReference>
<dbReference type="GO" id="GO:0003723">
    <property type="term" value="F:RNA binding"/>
    <property type="evidence" value="ECO:0007669"/>
    <property type="project" value="InterPro"/>
</dbReference>
<dbReference type="CDD" id="cd04242">
    <property type="entry name" value="AAK_G5K_ProB"/>
    <property type="match status" value="1"/>
</dbReference>
<dbReference type="PIRSF" id="PIRSF000729">
    <property type="entry name" value="GK"/>
    <property type="match status" value="1"/>
</dbReference>
<dbReference type="GO" id="GO:0005524">
    <property type="term" value="F:ATP binding"/>
    <property type="evidence" value="ECO:0007669"/>
    <property type="project" value="UniProtKB-KW"/>
</dbReference>
<keyword evidence="7" id="KW-0067">ATP-binding</keyword>
<dbReference type="GO" id="GO:0005829">
    <property type="term" value="C:cytosol"/>
    <property type="evidence" value="ECO:0007669"/>
    <property type="project" value="TreeGrafter"/>
</dbReference>
<dbReference type="GO" id="GO:0004349">
    <property type="term" value="F:glutamate 5-kinase activity"/>
    <property type="evidence" value="ECO:0007669"/>
    <property type="project" value="UniProtKB-EC"/>
</dbReference>
<dbReference type="PANTHER" id="PTHR43654">
    <property type="entry name" value="GLUTAMATE 5-KINASE"/>
    <property type="match status" value="1"/>
</dbReference>
<dbReference type="NCBIfam" id="TIGR01027">
    <property type="entry name" value="proB"/>
    <property type="match status" value="1"/>
</dbReference>
<keyword evidence="6 9" id="KW-0418">Kinase</keyword>
<dbReference type="Pfam" id="PF00696">
    <property type="entry name" value="AA_kinase"/>
    <property type="match status" value="1"/>
</dbReference>
<dbReference type="EC" id="2.7.2.11" evidence="9"/>
<protein>
    <submittedName>
        <fullName evidence="9">Glutamate 5-kinase / RNA-binding C-terminal domain PUA</fullName>
        <ecNumber evidence="9">2.7.2.11</ecNumber>
    </submittedName>
</protein>
<dbReference type="SUPFAM" id="SSF53633">
    <property type="entry name" value="Carbamate kinase-like"/>
    <property type="match status" value="1"/>
</dbReference>
<dbReference type="InterPro" id="IPR002478">
    <property type="entry name" value="PUA"/>
</dbReference>
<dbReference type="InterPro" id="IPR036974">
    <property type="entry name" value="PUA_sf"/>
</dbReference>
<keyword evidence="2" id="KW-0028">Amino-acid biosynthesis</keyword>
<gene>
    <name evidence="9" type="ORF">MGWOODY_XGa736</name>
</gene>